<evidence type="ECO:0000313" key="2">
    <source>
        <dbReference type="EMBL" id="MDQ1109046.1"/>
    </source>
</evidence>
<gene>
    <name evidence="2" type="ORF">QE424_002205</name>
</gene>
<dbReference type="Proteomes" id="UP001226084">
    <property type="component" value="Unassembled WGS sequence"/>
</dbReference>
<name>A0AAP5AIX1_9GAMM</name>
<evidence type="ECO:0000256" key="1">
    <source>
        <dbReference type="SAM" id="SignalP"/>
    </source>
</evidence>
<dbReference type="RefSeq" id="WP_307107155.1">
    <property type="nucleotide sequence ID" value="NZ_JAUTAS010000001.1"/>
</dbReference>
<evidence type="ECO:0000313" key="3">
    <source>
        <dbReference type="Proteomes" id="UP001226084"/>
    </source>
</evidence>
<dbReference type="EMBL" id="JAUTAS010000001">
    <property type="protein sequence ID" value="MDQ1109046.1"/>
    <property type="molecule type" value="Genomic_DNA"/>
</dbReference>
<evidence type="ECO:0008006" key="4">
    <source>
        <dbReference type="Google" id="ProtNLM"/>
    </source>
</evidence>
<comment type="caution">
    <text evidence="2">The sequence shown here is derived from an EMBL/GenBank/DDBJ whole genome shotgun (WGS) entry which is preliminary data.</text>
</comment>
<feature type="signal peptide" evidence="1">
    <location>
        <begin position="1"/>
        <end position="21"/>
    </location>
</feature>
<feature type="chain" id="PRO_5042990368" description="DUF4410 domain-containing protein" evidence="1">
    <location>
        <begin position="22"/>
        <end position="165"/>
    </location>
</feature>
<protein>
    <recommendedName>
        <fullName evidence="4">DUF4410 domain-containing protein</fullName>
    </recommendedName>
</protein>
<reference evidence="2" key="1">
    <citation type="submission" date="2023-07" db="EMBL/GenBank/DDBJ databases">
        <title>Functional and genomic diversity of the sorghum phyllosphere microbiome.</title>
        <authorList>
            <person name="Shade A."/>
        </authorList>
    </citation>
    <scope>NUCLEOTIDE SEQUENCE</scope>
    <source>
        <strain evidence="2">SORGH_AS_0457</strain>
    </source>
</reference>
<dbReference type="AlphaFoldDB" id="A0AAP5AIX1"/>
<keyword evidence="1" id="KW-0732">Signal</keyword>
<sequence>MRHSRYAATAVLLCLATPAMADTIHVQDPIPFSESAYIADNIKAECRMGAQLATSLGSNAPKFGNTIAFDAQPVSTGRVLKLELVEAQSAGNAFSGHFKSATVRGVLTQDGQKVATVTARRVSRGGAFGGFKGSCDVLERVVTAIGNDLAEWLAKPTDEAKLGDF</sequence>
<organism evidence="2 3">
    <name type="scientific">Stenotrophomonas rhizophila</name>
    <dbReference type="NCBI Taxonomy" id="216778"/>
    <lineage>
        <taxon>Bacteria</taxon>
        <taxon>Pseudomonadati</taxon>
        <taxon>Pseudomonadota</taxon>
        <taxon>Gammaproteobacteria</taxon>
        <taxon>Lysobacterales</taxon>
        <taxon>Lysobacteraceae</taxon>
        <taxon>Stenotrophomonas</taxon>
    </lineage>
</organism>
<accession>A0AAP5AIX1</accession>
<proteinExistence type="predicted"/>